<name>A0AA47EKG8_9CLOT</name>
<accession>A0AA47EKG8</accession>
<evidence type="ECO:0000313" key="1">
    <source>
        <dbReference type="EMBL" id="WAG60696.1"/>
    </source>
</evidence>
<proteinExistence type="predicted"/>
<organism evidence="1 2">
    <name type="scientific">Clostridium estertheticum</name>
    <dbReference type="NCBI Taxonomy" id="238834"/>
    <lineage>
        <taxon>Bacteria</taxon>
        <taxon>Bacillati</taxon>
        <taxon>Bacillota</taxon>
        <taxon>Clostridia</taxon>
        <taxon>Eubacteriales</taxon>
        <taxon>Clostridiaceae</taxon>
        <taxon>Clostridium</taxon>
    </lineage>
</organism>
<dbReference type="NCBIfam" id="NF033679">
    <property type="entry name" value="DNRLRE_dom"/>
    <property type="match status" value="1"/>
</dbReference>
<sequence>MTSIIIPSTKSLTVTNKIPNGNINEKNITVGSDGLYTYSSFLFFDISKVPSNAEISNAELVLFKTDNFYKDNIKCIYIYPLFDYFSTFTTYNNLPEINHIIQGSLHPLTSKISVTANLTKIVSLWFRNSLSNKGIILCKKNNDFITSFGSAICSDKYLTPFIKVVYSIKNTIIIHENSNPMKVIYSPCPCNCPSYPNPPIPPAPPVPTIRRVEVTGIVAPFSIYVIIVTLSVTRSNTGHIDNYYVTDQYDNSTSSTPLAIDKFYDIAVIPQENPGDTENISLSGSYKG</sequence>
<dbReference type="AlphaFoldDB" id="A0AA47EKG8"/>
<dbReference type="RefSeq" id="WP_216127429.1">
    <property type="nucleotide sequence ID" value="NZ_CP086239.1"/>
</dbReference>
<protein>
    <submittedName>
        <fullName evidence="1">DNRLRE domain-containing protein</fullName>
    </submittedName>
</protein>
<gene>
    <name evidence="1" type="ORF">LL038_00110</name>
</gene>
<reference evidence="1" key="1">
    <citation type="submission" date="2021-11" db="EMBL/GenBank/DDBJ databases">
        <title>Clostridia strains as spoilage organisms.</title>
        <authorList>
            <person name="Wambui J."/>
            <person name="Stevens M.J.A."/>
            <person name="Stephan R."/>
        </authorList>
    </citation>
    <scope>NUCLEOTIDE SEQUENCE</scope>
    <source>
        <strain evidence="1">CF009</strain>
    </source>
</reference>
<dbReference type="EMBL" id="CP086239">
    <property type="protein sequence ID" value="WAG60696.1"/>
    <property type="molecule type" value="Genomic_DNA"/>
</dbReference>
<dbReference type="Proteomes" id="UP001164733">
    <property type="component" value="Chromosome"/>
</dbReference>
<evidence type="ECO:0000313" key="2">
    <source>
        <dbReference type="Proteomes" id="UP001164733"/>
    </source>
</evidence>